<evidence type="ECO:0000313" key="3">
    <source>
        <dbReference type="Proteomes" id="UP000655225"/>
    </source>
</evidence>
<keyword evidence="1" id="KW-0175">Coiled coil</keyword>
<evidence type="ECO:0000313" key="2">
    <source>
        <dbReference type="EMBL" id="KAF8380363.1"/>
    </source>
</evidence>
<dbReference type="AlphaFoldDB" id="A0A834YDU0"/>
<protein>
    <submittedName>
        <fullName evidence="2">Uncharacterized protein</fullName>
    </submittedName>
</protein>
<dbReference type="PANTHER" id="PTHR13935:SF155">
    <property type="entry name" value="TRANSCRIPTION FACTOR BHLH120-LIKE"/>
    <property type="match status" value="1"/>
</dbReference>
<dbReference type="EMBL" id="JABCRI010000021">
    <property type="protein sequence ID" value="KAF8380363.1"/>
    <property type="molecule type" value="Genomic_DNA"/>
</dbReference>
<keyword evidence="3" id="KW-1185">Reference proteome</keyword>
<dbReference type="PANTHER" id="PTHR13935">
    <property type="entry name" value="ACHAETE-SCUTE TRANSCRIPTION FACTOR-RELATED"/>
    <property type="match status" value="1"/>
</dbReference>
<dbReference type="OrthoDB" id="1935281at2759"/>
<accession>A0A834YDU0</accession>
<dbReference type="GO" id="GO:0090575">
    <property type="term" value="C:RNA polymerase II transcription regulator complex"/>
    <property type="evidence" value="ECO:0007669"/>
    <property type="project" value="TreeGrafter"/>
</dbReference>
<feature type="coiled-coil region" evidence="1">
    <location>
        <begin position="5"/>
        <end position="32"/>
    </location>
</feature>
<sequence length="134" mass="14547">MSDHINEAANYIKDRQKKIKELSEKRDGLKRLSNPSALAVSSGSSNSCSQDCVTVRPCWAGVEVVISSGKAEEGLSLSRVLEVLVEKGLSVVSCNSIKVNERSLHTIQSEVSDMKSVDLSGLQQKLMDLIRPSS</sequence>
<dbReference type="InterPro" id="IPR015660">
    <property type="entry name" value="MASH1/Ascl1a-like"/>
</dbReference>
<dbReference type="GO" id="GO:0000977">
    <property type="term" value="F:RNA polymerase II transcription regulatory region sequence-specific DNA binding"/>
    <property type="evidence" value="ECO:0007669"/>
    <property type="project" value="TreeGrafter"/>
</dbReference>
<dbReference type="OMA" id="MEILVKC"/>
<organism evidence="2 3">
    <name type="scientific">Tetracentron sinense</name>
    <name type="common">Spur-leaf</name>
    <dbReference type="NCBI Taxonomy" id="13715"/>
    <lineage>
        <taxon>Eukaryota</taxon>
        <taxon>Viridiplantae</taxon>
        <taxon>Streptophyta</taxon>
        <taxon>Embryophyta</taxon>
        <taxon>Tracheophyta</taxon>
        <taxon>Spermatophyta</taxon>
        <taxon>Magnoliopsida</taxon>
        <taxon>Trochodendrales</taxon>
        <taxon>Trochodendraceae</taxon>
        <taxon>Tetracentron</taxon>
    </lineage>
</organism>
<dbReference type="Proteomes" id="UP000655225">
    <property type="component" value="Unassembled WGS sequence"/>
</dbReference>
<proteinExistence type="predicted"/>
<evidence type="ECO:0000256" key="1">
    <source>
        <dbReference type="SAM" id="Coils"/>
    </source>
</evidence>
<gene>
    <name evidence="2" type="ORF">HHK36_027848</name>
</gene>
<name>A0A834YDU0_TETSI</name>
<comment type="caution">
    <text evidence="2">The sequence shown here is derived from an EMBL/GenBank/DDBJ whole genome shotgun (WGS) entry which is preliminary data.</text>
</comment>
<reference evidence="2 3" key="1">
    <citation type="submission" date="2020-04" db="EMBL/GenBank/DDBJ databases">
        <title>Plant Genome Project.</title>
        <authorList>
            <person name="Zhang R.-G."/>
        </authorList>
    </citation>
    <scope>NUCLEOTIDE SEQUENCE [LARGE SCALE GENOMIC DNA]</scope>
    <source>
        <strain evidence="2">YNK0</strain>
        <tissue evidence="2">Leaf</tissue>
    </source>
</reference>
<dbReference type="GO" id="GO:0000981">
    <property type="term" value="F:DNA-binding transcription factor activity, RNA polymerase II-specific"/>
    <property type="evidence" value="ECO:0007669"/>
    <property type="project" value="TreeGrafter"/>
</dbReference>